<dbReference type="Pfam" id="PF07883">
    <property type="entry name" value="Cupin_2"/>
    <property type="match status" value="1"/>
</dbReference>
<dbReference type="InterPro" id="IPR051610">
    <property type="entry name" value="GPI/OXD"/>
</dbReference>
<evidence type="ECO:0000256" key="2">
    <source>
        <dbReference type="SAM" id="MobiDB-lite"/>
    </source>
</evidence>
<evidence type="ECO:0000313" key="5">
    <source>
        <dbReference type="EMBL" id="EST54455.1"/>
    </source>
</evidence>
<feature type="domain" description="Cupin type-2" evidence="4">
    <location>
        <begin position="188"/>
        <end position="253"/>
    </location>
</feature>
<dbReference type="InterPro" id="IPR019635">
    <property type="entry name" value="DUF2500"/>
</dbReference>
<protein>
    <submittedName>
        <fullName evidence="5">Cupin</fullName>
    </submittedName>
</protein>
<dbReference type="GO" id="GO:0046872">
    <property type="term" value="F:metal ion binding"/>
    <property type="evidence" value="ECO:0007669"/>
    <property type="project" value="UniProtKB-KW"/>
</dbReference>
<dbReference type="PANTHER" id="PTHR35848:SF9">
    <property type="entry name" value="SLL1358 PROTEIN"/>
    <property type="match status" value="1"/>
</dbReference>
<dbReference type="Proteomes" id="UP000017973">
    <property type="component" value="Unassembled WGS sequence"/>
</dbReference>
<dbReference type="Gene3D" id="2.60.120.10">
    <property type="entry name" value="Jelly Rolls"/>
    <property type="match status" value="1"/>
</dbReference>
<dbReference type="AlphaFoldDB" id="V6M998"/>
<evidence type="ECO:0000256" key="3">
    <source>
        <dbReference type="SAM" id="Phobius"/>
    </source>
</evidence>
<feature type="region of interest" description="Disordered" evidence="2">
    <location>
        <begin position="126"/>
        <end position="158"/>
    </location>
</feature>
<keyword evidence="6" id="KW-1185">Reference proteome</keyword>
<dbReference type="STRING" id="1408254.T458_14295"/>
<accession>V6M998</accession>
<dbReference type="eggNOG" id="COG0662">
    <property type="taxonomic scope" value="Bacteria"/>
</dbReference>
<dbReference type="SUPFAM" id="SSF51182">
    <property type="entry name" value="RmlC-like cupins"/>
    <property type="match status" value="1"/>
</dbReference>
<keyword evidence="3" id="KW-1133">Transmembrane helix</keyword>
<keyword evidence="1" id="KW-0479">Metal-binding</keyword>
<gene>
    <name evidence="5" type="ORF">T458_14295</name>
</gene>
<feature type="compositionally biased region" description="Polar residues" evidence="2">
    <location>
        <begin position="136"/>
        <end position="145"/>
    </location>
</feature>
<name>V6M998_9BACL</name>
<dbReference type="HOGENOM" id="CLU_1044568_0_0_9"/>
<dbReference type="EMBL" id="AYJU01000016">
    <property type="protein sequence ID" value="EST54455.1"/>
    <property type="molecule type" value="Genomic_DNA"/>
</dbReference>
<organism evidence="5 6">
    <name type="scientific">Brevibacillus panacihumi W25</name>
    <dbReference type="NCBI Taxonomy" id="1408254"/>
    <lineage>
        <taxon>Bacteria</taxon>
        <taxon>Bacillati</taxon>
        <taxon>Bacillota</taxon>
        <taxon>Bacilli</taxon>
        <taxon>Bacillales</taxon>
        <taxon>Paenibacillaceae</taxon>
        <taxon>Brevibacillus</taxon>
    </lineage>
</organism>
<proteinExistence type="predicted"/>
<evidence type="ECO:0000259" key="4">
    <source>
        <dbReference type="Pfam" id="PF07883"/>
    </source>
</evidence>
<feature type="transmembrane region" description="Helical" evidence="3">
    <location>
        <begin position="12"/>
        <end position="35"/>
    </location>
</feature>
<dbReference type="PANTHER" id="PTHR35848">
    <property type="entry name" value="OXALATE-BINDING PROTEIN"/>
    <property type="match status" value="1"/>
</dbReference>
<reference evidence="5 6" key="1">
    <citation type="journal article" date="2014" name="Genome Announc.">
        <title>Draft Genome Sequence of Brevibacillus panacihumi Strain W25, a Halotolerant Hydrocarbon-Degrading Bacterium.</title>
        <authorList>
            <person name="Wang X."/>
            <person name="Jin D."/>
            <person name="Zhou L."/>
            <person name="Wu L."/>
            <person name="An W."/>
            <person name="Chen Y."/>
            <person name="Zhao L."/>
        </authorList>
    </citation>
    <scope>NUCLEOTIDE SEQUENCE [LARGE SCALE GENOMIC DNA]</scope>
    <source>
        <strain evidence="5 6">W25</strain>
    </source>
</reference>
<dbReference type="InterPro" id="IPR011051">
    <property type="entry name" value="RmlC_Cupin_sf"/>
</dbReference>
<dbReference type="InterPro" id="IPR014710">
    <property type="entry name" value="RmlC-like_jellyroll"/>
</dbReference>
<dbReference type="InterPro" id="IPR013096">
    <property type="entry name" value="Cupin_2"/>
</dbReference>
<sequence length="266" mass="29733">MYEFGYPGGFGFSLFGLMSTVIPLVVIGGILFIVIRGLSTWMSNNAAELRQDEVTVISKRMEVWGGSNNSSAHTSYYITFELSSGERVEFGVSGTQYGSCREGETGLLAYQGSRFKGFQPRATAAATASVAERSQEQPAQPVQSKPRQEPFRPQKISNRSAEHYNWGASCDGWHLVKGDDLSVIHERMPGKTEEVRHYHTRARQFFFVLSGEASLEVDGTRLVLREQEGAEVPPGVWHQMKNERFDDVEFLVISTPPTRGDRIETE</sequence>
<evidence type="ECO:0000313" key="6">
    <source>
        <dbReference type="Proteomes" id="UP000017973"/>
    </source>
</evidence>
<keyword evidence="3" id="KW-0472">Membrane</keyword>
<dbReference type="Pfam" id="PF10694">
    <property type="entry name" value="DUF2500"/>
    <property type="match status" value="1"/>
</dbReference>
<dbReference type="Gene3D" id="2.40.50.660">
    <property type="match status" value="1"/>
</dbReference>
<comment type="caution">
    <text evidence="5">The sequence shown here is derived from an EMBL/GenBank/DDBJ whole genome shotgun (WGS) entry which is preliminary data.</text>
</comment>
<dbReference type="PATRIC" id="fig|1408254.3.peg.2798"/>
<evidence type="ECO:0000256" key="1">
    <source>
        <dbReference type="ARBA" id="ARBA00022723"/>
    </source>
</evidence>
<keyword evidence="3" id="KW-0812">Transmembrane</keyword>